<keyword evidence="5" id="KW-0812">Transmembrane</keyword>
<dbReference type="InterPro" id="IPR009722">
    <property type="entry name" value="YjiK/CarP"/>
</dbReference>
<organism evidence="6 7">
    <name type="scientific">Metapseudomonas lalkuanensis</name>
    <dbReference type="NCBI Taxonomy" id="2604832"/>
    <lineage>
        <taxon>Bacteria</taxon>
        <taxon>Pseudomonadati</taxon>
        <taxon>Pseudomonadota</taxon>
        <taxon>Gammaproteobacteria</taxon>
        <taxon>Pseudomonadales</taxon>
        <taxon>Pseudomonadaceae</taxon>
        <taxon>Metapseudomonas</taxon>
    </lineage>
</organism>
<evidence type="ECO:0000313" key="7">
    <source>
        <dbReference type="Proteomes" id="UP000327179"/>
    </source>
</evidence>
<keyword evidence="7" id="KW-1185">Reference proteome</keyword>
<comment type="subcellular location">
    <subcellularLocation>
        <location evidence="1">Cell membrane</location>
    </subcellularLocation>
</comment>
<name>A0A5J6QJS5_9GAMM</name>
<dbReference type="AlphaFoldDB" id="A0A5J6QJS5"/>
<dbReference type="Gene3D" id="2.120.10.30">
    <property type="entry name" value="TolB, C-terminal domain"/>
    <property type="match status" value="1"/>
</dbReference>
<feature type="transmembrane region" description="Helical" evidence="5">
    <location>
        <begin position="21"/>
        <end position="43"/>
    </location>
</feature>
<proteinExistence type="inferred from homology"/>
<evidence type="ECO:0000256" key="5">
    <source>
        <dbReference type="SAM" id="Phobius"/>
    </source>
</evidence>
<protein>
    <submittedName>
        <fullName evidence="6">SdiA-regulated domain-containing protein</fullName>
    </submittedName>
</protein>
<dbReference type="CDD" id="cd09971">
    <property type="entry name" value="SdiA-regulated"/>
    <property type="match status" value="1"/>
</dbReference>
<sequence>MNSAVDLKRHGTRPGPNLRRLGLCGLGLVALLAAVVATAKFHWHQRAWFYVTSNLHAEAWAGRSVWLPDYRVEVEARPVEGVNDDLSAIDFAPDRKGLLAVTNAPPIKLLELDHEGKITAQYPLEGFEDVEALAYMGDGQVVVADELQQQLVFFHLPGQPGQAIDKRDSQSLALPLASSAHNKGFEGVAYDAAHDRIFVAKERDPRQLHSVSGVKASLGGKLQLKVEDLGDWIDRSVFTSDISDLHFDAATGHLLVLSHESRLVIELDENGDLVSFRTLLGGFGDLKESVGQAEGLTQDDAGNLYVVSEPNLFYRFRKN</sequence>
<dbReference type="RefSeq" id="WP_151133430.1">
    <property type="nucleotide sequence ID" value="NZ_CP043311.1"/>
</dbReference>
<reference evidence="6 7" key="1">
    <citation type="submission" date="2019-08" db="EMBL/GenBank/DDBJ databases">
        <title>Whole-genome Sequencing of e-waste polymer degrading bacterium Pseudomonas sp. strain PE08.</title>
        <authorList>
            <person name="Kirdat K."/>
            <person name="Debbarma P."/>
            <person name="Narawade N."/>
            <person name="Suyal D."/>
            <person name="Thorat V."/>
            <person name="Shouche Y."/>
            <person name="Goel R."/>
            <person name="Yadav A."/>
        </authorList>
    </citation>
    <scope>NUCLEOTIDE SEQUENCE [LARGE SCALE GENOMIC DNA]</scope>
    <source>
        <strain evidence="6 7">PE08</strain>
    </source>
</reference>
<accession>A0A5J6QJS5</accession>
<evidence type="ECO:0000256" key="2">
    <source>
        <dbReference type="ARBA" id="ARBA00009852"/>
    </source>
</evidence>
<comment type="similarity">
    <text evidence="2">Belongs to the YjiK family.</text>
</comment>
<dbReference type="GO" id="GO:0005886">
    <property type="term" value="C:plasma membrane"/>
    <property type="evidence" value="ECO:0007669"/>
    <property type="project" value="UniProtKB-SubCell"/>
</dbReference>
<keyword evidence="5" id="KW-1133">Transmembrane helix</keyword>
<dbReference type="KEGG" id="plal:FXN65_12080"/>
<dbReference type="InterPro" id="IPR011042">
    <property type="entry name" value="6-blade_b-propeller_TolB-like"/>
</dbReference>
<dbReference type="SUPFAM" id="SSF50956">
    <property type="entry name" value="Thermostable phytase (3-phytase)"/>
    <property type="match status" value="1"/>
</dbReference>
<keyword evidence="3" id="KW-1003">Cell membrane</keyword>
<evidence type="ECO:0000256" key="1">
    <source>
        <dbReference type="ARBA" id="ARBA00004236"/>
    </source>
</evidence>
<dbReference type="Pfam" id="PF06977">
    <property type="entry name" value="SdiA-regulated"/>
    <property type="match status" value="1"/>
</dbReference>
<dbReference type="Proteomes" id="UP000327179">
    <property type="component" value="Chromosome"/>
</dbReference>
<evidence type="ECO:0000313" key="6">
    <source>
        <dbReference type="EMBL" id="QEY62774.1"/>
    </source>
</evidence>
<evidence type="ECO:0000256" key="3">
    <source>
        <dbReference type="ARBA" id="ARBA00022475"/>
    </source>
</evidence>
<keyword evidence="4 5" id="KW-0472">Membrane</keyword>
<dbReference type="EMBL" id="CP043311">
    <property type="protein sequence ID" value="QEY62774.1"/>
    <property type="molecule type" value="Genomic_DNA"/>
</dbReference>
<evidence type="ECO:0000256" key="4">
    <source>
        <dbReference type="ARBA" id="ARBA00023136"/>
    </source>
</evidence>
<gene>
    <name evidence="6" type="ORF">FXN65_12080</name>
</gene>